<dbReference type="Pfam" id="PF13384">
    <property type="entry name" value="HTH_23"/>
    <property type="match status" value="1"/>
</dbReference>
<proteinExistence type="predicted"/>
<keyword evidence="2" id="KW-1185">Reference proteome</keyword>
<dbReference type="EMBL" id="JAPZBU010000006">
    <property type="protein sequence ID" value="KAJ5396456.1"/>
    <property type="molecule type" value="Genomic_DNA"/>
</dbReference>
<evidence type="ECO:0000313" key="1">
    <source>
        <dbReference type="EMBL" id="KAJ5396456.1"/>
    </source>
</evidence>
<dbReference type="Gene3D" id="1.10.10.10">
    <property type="entry name" value="Winged helix-like DNA-binding domain superfamily/Winged helix DNA-binding domain"/>
    <property type="match status" value="1"/>
</dbReference>
<accession>A0A9W9W0T4</accession>
<keyword evidence="1" id="KW-0371">Homeobox</keyword>
<evidence type="ECO:0000313" key="2">
    <source>
        <dbReference type="Proteomes" id="UP001147747"/>
    </source>
</evidence>
<dbReference type="GeneID" id="81368186"/>
<dbReference type="Proteomes" id="UP001147747">
    <property type="component" value="Unassembled WGS sequence"/>
</dbReference>
<name>A0A9W9W0T4_9EURO</name>
<dbReference type="SUPFAM" id="SSF46689">
    <property type="entry name" value="Homeodomain-like"/>
    <property type="match status" value="1"/>
</dbReference>
<dbReference type="InterPro" id="IPR036388">
    <property type="entry name" value="WH-like_DNA-bd_sf"/>
</dbReference>
<dbReference type="AlphaFoldDB" id="A0A9W9W0T4"/>
<dbReference type="GO" id="GO:0003677">
    <property type="term" value="F:DNA binding"/>
    <property type="evidence" value="ECO:0007669"/>
    <property type="project" value="UniProtKB-KW"/>
</dbReference>
<sequence>MESIAQKTKDRKKGTELSSEARSAIIDAYESGISASKIASDFGVSRATVYTTLERFKQHQTTKSLPRGGAPAKFTRAAVRSICLLVRRKPGLVILSLAPRYLAIHGALQFAEFYVDTTSNAPSQDVVCQLRRPWLGKDSYTRLQWILSIPKRL</sequence>
<organism evidence="1 2">
    <name type="scientific">Penicillium cosmopolitanum</name>
    <dbReference type="NCBI Taxonomy" id="1131564"/>
    <lineage>
        <taxon>Eukaryota</taxon>
        <taxon>Fungi</taxon>
        <taxon>Dikarya</taxon>
        <taxon>Ascomycota</taxon>
        <taxon>Pezizomycotina</taxon>
        <taxon>Eurotiomycetes</taxon>
        <taxon>Eurotiomycetidae</taxon>
        <taxon>Eurotiales</taxon>
        <taxon>Aspergillaceae</taxon>
        <taxon>Penicillium</taxon>
    </lineage>
</organism>
<protein>
    <submittedName>
        <fullName evidence="1">Transcriptional regulator family: Helix-turn-helix and Homeodomain-like HTH</fullName>
    </submittedName>
</protein>
<dbReference type="InterPro" id="IPR009057">
    <property type="entry name" value="Homeodomain-like_sf"/>
</dbReference>
<dbReference type="OrthoDB" id="5151590at2759"/>
<comment type="caution">
    <text evidence="1">The sequence shown here is derived from an EMBL/GenBank/DDBJ whole genome shotgun (WGS) entry which is preliminary data.</text>
</comment>
<reference evidence="1" key="1">
    <citation type="submission" date="2022-12" db="EMBL/GenBank/DDBJ databases">
        <authorList>
            <person name="Petersen C."/>
        </authorList>
    </citation>
    <scope>NUCLEOTIDE SEQUENCE</scope>
    <source>
        <strain evidence="1">IBT 29677</strain>
    </source>
</reference>
<keyword evidence="1" id="KW-0238">DNA-binding</keyword>
<reference evidence="1" key="2">
    <citation type="journal article" date="2023" name="IMA Fungus">
        <title>Comparative genomic study of the Penicillium genus elucidates a diverse pangenome and 15 lateral gene transfer events.</title>
        <authorList>
            <person name="Petersen C."/>
            <person name="Sorensen T."/>
            <person name="Nielsen M.R."/>
            <person name="Sondergaard T.E."/>
            <person name="Sorensen J.L."/>
            <person name="Fitzpatrick D.A."/>
            <person name="Frisvad J.C."/>
            <person name="Nielsen K.L."/>
        </authorList>
    </citation>
    <scope>NUCLEOTIDE SEQUENCE</scope>
    <source>
        <strain evidence="1">IBT 29677</strain>
    </source>
</reference>
<gene>
    <name evidence="1" type="ORF">N7509_004569</name>
</gene>
<dbReference type="RefSeq" id="XP_056488508.1">
    <property type="nucleotide sequence ID" value="XM_056629206.1"/>
</dbReference>